<sequence>MIVLSLILAHLIADFYLQTEKMVNEKMKFLKLHLFHHTLVTAMTLCMLYYLLGFSYFSITVLLPTVIIVIFHAVIDLAKIYAQKKVFHLKHKNGWNLALFVADQVFHLFTILAVCYFFLDVNLSDLLETVLVSLHMKDGVIAEKSLIGSTIFIMIMFILTTSVTGHFIKILLGSLTRHLSLFEGKYTLRDVEITATSQKSLSEEYTYMVMKHQDLSRGKVIGYLERLLVVALILMGSFPAVGFIVAAKSLTRFKQLDDRDWAEYFLLGTLSSFLFAIVFGIILKVVFS</sequence>
<keyword evidence="3" id="KW-1185">Reference proteome</keyword>
<feature type="transmembrane region" description="Helical" evidence="1">
    <location>
        <begin position="56"/>
        <end position="75"/>
    </location>
</feature>
<evidence type="ECO:0000313" key="3">
    <source>
        <dbReference type="Proteomes" id="UP000737402"/>
    </source>
</evidence>
<name>A0ABS2NWZ1_9BACI</name>
<feature type="transmembrane region" description="Helical" evidence="1">
    <location>
        <begin position="227"/>
        <end position="245"/>
    </location>
</feature>
<keyword evidence="1" id="KW-0812">Transmembrane</keyword>
<keyword evidence="1" id="KW-1133">Transmembrane helix</keyword>
<evidence type="ECO:0000256" key="1">
    <source>
        <dbReference type="SAM" id="Phobius"/>
    </source>
</evidence>
<feature type="transmembrane region" description="Helical" evidence="1">
    <location>
        <begin position="146"/>
        <end position="168"/>
    </location>
</feature>
<evidence type="ECO:0000313" key="2">
    <source>
        <dbReference type="EMBL" id="MBM7619180.1"/>
    </source>
</evidence>
<dbReference type="EMBL" id="JAFBED010000002">
    <property type="protein sequence ID" value="MBM7619180.1"/>
    <property type="molecule type" value="Genomic_DNA"/>
</dbReference>
<dbReference type="Pfam" id="PF11750">
    <property type="entry name" value="DUF3307"/>
    <property type="match status" value="1"/>
</dbReference>
<feature type="transmembrane region" description="Helical" evidence="1">
    <location>
        <begin position="29"/>
        <end position="50"/>
    </location>
</feature>
<evidence type="ECO:0008006" key="4">
    <source>
        <dbReference type="Google" id="ProtNLM"/>
    </source>
</evidence>
<gene>
    <name evidence="2" type="ORF">JOC95_001029</name>
</gene>
<reference evidence="2 3" key="1">
    <citation type="submission" date="2021-01" db="EMBL/GenBank/DDBJ databases">
        <title>Genomic Encyclopedia of Type Strains, Phase IV (KMG-IV): sequencing the most valuable type-strain genomes for metagenomic binning, comparative biology and taxonomic classification.</title>
        <authorList>
            <person name="Goeker M."/>
        </authorList>
    </citation>
    <scope>NUCLEOTIDE SEQUENCE [LARGE SCALE GENOMIC DNA]</scope>
    <source>
        <strain evidence="2 3">DSM 25879</strain>
    </source>
</reference>
<organism evidence="2 3">
    <name type="scientific">Sutcliffiella tianshenii</name>
    <dbReference type="NCBI Taxonomy" id="1463404"/>
    <lineage>
        <taxon>Bacteria</taxon>
        <taxon>Bacillati</taxon>
        <taxon>Bacillota</taxon>
        <taxon>Bacilli</taxon>
        <taxon>Bacillales</taxon>
        <taxon>Bacillaceae</taxon>
        <taxon>Sutcliffiella</taxon>
    </lineage>
</organism>
<accession>A0ABS2NWZ1</accession>
<protein>
    <recommendedName>
        <fullName evidence="4">DUF3307 domain-containing protein</fullName>
    </recommendedName>
</protein>
<comment type="caution">
    <text evidence="2">The sequence shown here is derived from an EMBL/GenBank/DDBJ whole genome shotgun (WGS) entry which is preliminary data.</text>
</comment>
<proteinExistence type="predicted"/>
<keyword evidence="1" id="KW-0472">Membrane</keyword>
<feature type="transmembrane region" description="Helical" evidence="1">
    <location>
        <begin position="265"/>
        <end position="287"/>
    </location>
</feature>
<dbReference type="Proteomes" id="UP000737402">
    <property type="component" value="Unassembled WGS sequence"/>
</dbReference>
<dbReference type="RefSeq" id="WP_204414065.1">
    <property type="nucleotide sequence ID" value="NZ_JAFBED010000002.1"/>
</dbReference>
<feature type="transmembrane region" description="Helical" evidence="1">
    <location>
        <begin position="95"/>
        <end position="119"/>
    </location>
</feature>
<dbReference type="InterPro" id="IPR021737">
    <property type="entry name" value="Phage_phiKZ_Orf197"/>
</dbReference>